<evidence type="ECO:0000313" key="2">
    <source>
        <dbReference type="EMBL" id="MDP9900176.1"/>
    </source>
</evidence>
<comment type="caution">
    <text evidence="2">The sequence shown here is derived from an EMBL/GenBank/DDBJ whole genome shotgun (WGS) entry which is preliminary data.</text>
</comment>
<evidence type="ECO:0000313" key="3">
    <source>
        <dbReference type="Proteomes" id="UP001226867"/>
    </source>
</evidence>
<reference evidence="2 3" key="1">
    <citation type="submission" date="2023-07" db="EMBL/GenBank/DDBJ databases">
        <title>Sorghum-associated microbial communities from plants grown in Nebraska, USA.</title>
        <authorList>
            <person name="Schachtman D."/>
        </authorList>
    </citation>
    <scope>NUCLEOTIDE SEQUENCE [LARGE SCALE GENOMIC DNA]</scope>
    <source>
        <strain evidence="2 3">DS1607</strain>
    </source>
</reference>
<proteinExistence type="predicted"/>
<name>A0ABT9S752_9BURK</name>
<organism evidence="2 3">
    <name type="scientific">Variovorax ginsengisoli</name>
    <dbReference type="NCBI Taxonomy" id="363844"/>
    <lineage>
        <taxon>Bacteria</taxon>
        <taxon>Pseudomonadati</taxon>
        <taxon>Pseudomonadota</taxon>
        <taxon>Betaproteobacteria</taxon>
        <taxon>Burkholderiales</taxon>
        <taxon>Comamonadaceae</taxon>
        <taxon>Variovorax</taxon>
    </lineage>
</organism>
<gene>
    <name evidence="2" type="ORF">J2W36_002439</name>
</gene>
<accession>A0ABT9S752</accession>
<feature type="region of interest" description="Disordered" evidence="1">
    <location>
        <begin position="36"/>
        <end position="65"/>
    </location>
</feature>
<keyword evidence="3" id="KW-1185">Reference proteome</keyword>
<sequence>MQFFDGAKNLGFHSLRFAWIANDNDPSPLKLANVFWRPRMNDSQPKNKTNKNRNEGNHPNGRAQNFAKPISKIVQFYPLHKTHTSILNCQKNTYYSNFSKG</sequence>
<evidence type="ECO:0000256" key="1">
    <source>
        <dbReference type="SAM" id="MobiDB-lite"/>
    </source>
</evidence>
<protein>
    <submittedName>
        <fullName evidence="2">Uncharacterized protein</fullName>
    </submittedName>
</protein>
<dbReference type="Proteomes" id="UP001226867">
    <property type="component" value="Unassembled WGS sequence"/>
</dbReference>
<dbReference type="EMBL" id="JAUSRO010000007">
    <property type="protein sequence ID" value="MDP9900176.1"/>
    <property type="molecule type" value="Genomic_DNA"/>
</dbReference>